<protein>
    <submittedName>
        <fullName evidence="1">Uncharacterized protein</fullName>
    </submittedName>
</protein>
<dbReference type="EMBL" id="AP011121">
    <property type="protein sequence ID" value="BAI00592.1"/>
    <property type="molecule type" value="Genomic_DNA"/>
</dbReference>
<dbReference type="HOGENOM" id="CLU_3283194_0_0_5"/>
<evidence type="ECO:0000313" key="1">
    <source>
        <dbReference type="EMBL" id="BAI00592.1"/>
    </source>
</evidence>
<dbReference type="AlphaFoldDB" id="C7JG22"/>
<evidence type="ECO:0000313" key="2">
    <source>
        <dbReference type="Proteomes" id="UP000000948"/>
    </source>
</evidence>
<dbReference type="KEGG" id="apt:APA01_24850"/>
<organism evidence="1 2">
    <name type="scientific">Acetobacter pasteurianus (strain NBRC 105184 / IFO 3283-01)</name>
    <dbReference type="NCBI Taxonomy" id="634452"/>
    <lineage>
        <taxon>Bacteria</taxon>
        <taxon>Pseudomonadati</taxon>
        <taxon>Pseudomonadota</taxon>
        <taxon>Alphaproteobacteria</taxon>
        <taxon>Acetobacterales</taxon>
        <taxon>Acetobacteraceae</taxon>
        <taxon>Acetobacter</taxon>
    </lineage>
</organism>
<gene>
    <name evidence="1" type="ordered locus">APA01_24850</name>
</gene>
<accession>C7JG22</accession>
<dbReference type="Proteomes" id="UP000000948">
    <property type="component" value="Chromosome"/>
</dbReference>
<sequence>MKKQSFCQTAAGKCILSLWHERAERSARFTHAVFVLPISA</sequence>
<name>C7JG22_ACEP3</name>
<reference evidence="1 2" key="1">
    <citation type="journal article" date="2009" name="Nucleic Acids Res.">
        <title>Whole-genome analyses reveal genetic instability of Acetobacter pasteurianus.</title>
        <authorList>
            <person name="Azuma Y."/>
            <person name="Hosoyama A."/>
            <person name="Matsutani M."/>
            <person name="Furuya N."/>
            <person name="Horikawa H."/>
            <person name="Harada T."/>
            <person name="Hirakawa H."/>
            <person name="Kuhara S."/>
            <person name="Matsushita K."/>
            <person name="Fujita N."/>
            <person name="Shirai M."/>
        </authorList>
    </citation>
    <scope>NUCLEOTIDE SEQUENCE [LARGE SCALE GENOMIC DNA]</scope>
    <source>
        <strain evidence="2">NBRC 105184 / IFO 3283-01</strain>
    </source>
</reference>
<proteinExistence type="predicted"/>